<accession>A0A8T1WF10</accession>
<name>A0A8T1WF10_9STRA</name>
<dbReference type="AlphaFoldDB" id="A0A8T1WF10"/>
<evidence type="ECO:0000256" key="1">
    <source>
        <dbReference type="SAM" id="MobiDB-lite"/>
    </source>
</evidence>
<feature type="region of interest" description="Disordered" evidence="1">
    <location>
        <begin position="1"/>
        <end position="41"/>
    </location>
</feature>
<keyword evidence="3" id="KW-1185">Reference proteome</keyword>
<gene>
    <name evidence="2" type="ORF">PHYPSEUDO_005529</name>
</gene>
<proteinExistence type="predicted"/>
<dbReference type="Proteomes" id="UP000694044">
    <property type="component" value="Unassembled WGS sequence"/>
</dbReference>
<reference evidence="2" key="1">
    <citation type="submission" date="2021-02" db="EMBL/GenBank/DDBJ databases">
        <authorList>
            <person name="Palmer J.M."/>
        </authorList>
    </citation>
    <scope>NUCLEOTIDE SEQUENCE</scope>
    <source>
        <strain evidence="2">SCRP734</strain>
    </source>
</reference>
<comment type="caution">
    <text evidence="2">The sequence shown here is derived from an EMBL/GenBank/DDBJ whole genome shotgun (WGS) entry which is preliminary data.</text>
</comment>
<sequence length="327" mass="36355">MVSTAKVPNRAGKKRRDSTETALGKNIRKQKSSPRLTEVADHNDSPAGRFLCVLEQVSSVVLGHLSSDVATTLILSCPSAFSRELVHTKSLEAIRNVPRTCHLGCQCRYDWIKRLDFVPRPTVSHGTHALNEALSVFQAVGGAPHLLNAVTLTNRLWIAIRTFKRQAPRLVPIVCPLVTKETLSQCTKKEVAKAMNRICCGAGSRFFRETQKKRTMLGSFDEHWSGIEEDSCQYCDILTASRDGMVIQSRRDSIERVITLCQMVYRRLKVGMVKNLQFVRFIPRPSGLDCAWGRGSGNEPYEGLVAGITKGGILSGFYFERGSKTSL</sequence>
<dbReference type="EMBL" id="JAGDFM010000023">
    <property type="protein sequence ID" value="KAG7391168.1"/>
    <property type="molecule type" value="Genomic_DNA"/>
</dbReference>
<organism evidence="2 3">
    <name type="scientific">Phytophthora pseudosyringae</name>
    <dbReference type="NCBI Taxonomy" id="221518"/>
    <lineage>
        <taxon>Eukaryota</taxon>
        <taxon>Sar</taxon>
        <taxon>Stramenopiles</taxon>
        <taxon>Oomycota</taxon>
        <taxon>Peronosporomycetes</taxon>
        <taxon>Peronosporales</taxon>
        <taxon>Peronosporaceae</taxon>
        <taxon>Phytophthora</taxon>
    </lineage>
</organism>
<evidence type="ECO:0000313" key="3">
    <source>
        <dbReference type="Proteomes" id="UP000694044"/>
    </source>
</evidence>
<protein>
    <submittedName>
        <fullName evidence="2">Uncharacterized protein</fullName>
    </submittedName>
</protein>
<evidence type="ECO:0000313" key="2">
    <source>
        <dbReference type="EMBL" id="KAG7391168.1"/>
    </source>
</evidence>